<dbReference type="InterPro" id="IPR029069">
    <property type="entry name" value="HotDog_dom_sf"/>
</dbReference>
<evidence type="ECO:0000313" key="3">
    <source>
        <dbReference type="EMBL" id="HGU34424.1"/>
    </source>
</evidence>
<dbReference type="AlphaFoldDB" id="A0A7C4RUB4"/>
<dbReference type="SUPFAM" id="SSF54637">
    <property type="entry name" value="Thioesterase/thiol ester dehydrase-isomerase"/>
    <property type="match status" value="1"/>
</dbReference>
<accession>A0A7C4RUB4</accession>
<dbReference type="Gene3D" id="3.10.129.10">
    <property type="entry name" value="Hotdog Thioesterase"/>
    <property type="match status" value="1"/>
</dbReference>
<proteinExistence type="inferred from homology"/>
<protein>
    <submittedName>
        <fullName evidence="3">Acyl-CoA thioesterase</fullName>
    </submittedName>
</protein>
<dbReference type="GO" id="GO:0047617">
    <property type="term" value="F:fatty acyl-CoA hydrolase activity"/>
    <property type="evidence" value="ECO:0007669"/>
    <property type="project" value="TreeGrafter"/>
</dbReference>
<name>A0A7C4RUB4_9BACT</name>
<dbReference type="EMBL" id="DSUH01000376">
    <property type="protein sequence ID" value="HGU34424.1"/>
    <property type="molecule type" value="Genomic_DNA"/>
</dbReference>
<dbReference type="PANTHER" id="PTHR31793:SF27">
    <property type="entry name" value="NOVEL THIOESTERASE SUPERFAMILY DOMAIN AND SAPOSIN A-TYPE DOMAIN CONTAINING PROTEIN (0610012H03RIK)"/>
    <property type="match status" value="1"/>
</dbReference>
<evidence type="ECO:0000256" key="2">
    <source>
        <dbReference type="ARBA" id="ARBA00022801"/>
    </source>
</evidence>
<sequence length="148" mass="17073">MPVIHHTTCRVIYGDTDNMGMAYHANYLRWFEIGRTELFRFLGLPYREVEARGVYLPVSEVHCNYLRPVRYDDVLIIETTVDPTVRGGMKFHYTIRIEADQTIAARGWTLHACVTPEGRVVRPPAFLKEAIDRCAGLRSDDVRASRYP</sequence>
<dbReference type="PANTHER" id="PTHR31793">
    <property type="entry name" value="4-HYDROXYBENZOYL-COA THIOESTERASE FAMILY MEMBER"/>
    <property type="match status" value="1"/>
</dbReference>
<gene>
    <name evidence="3" type="ORF">ENS29_16490</name>
</gene>
<evidence type="ECO:0000256" key="1">
    <source>
        <dbReference type="ARBA" id="ARBA00005953"/>
    </source>
</evidence>
<keyword evidence="2" id="KW-0378">Hydrolase</keyword>
<dbReference type="Pfam" id="PF13279">
    <property type="entry name" value="4HBT_2"/>
    <property type="match status" value="1"/>
</dbReference>
<reference evidence="3" key="1">
    <citation type="journal article" date="2020" name="mSystems">
        <title>Genome- and Community-Level Interaction Insights into Carbon Utilization and Element Cycling Functions of Hydrothermarchaeota in Hydrothermal Sediment.</title>
        <authorList>
            <person name="Zhou Z."/>
            <person name="Liu Y."/>
            <person name="Xu W."/>
            <person name="Pan J."/>
            <person name="Luo Z.H."/>
            <person name="Li M."/>
        </authorList>
    </citation>
    <scope>NUCLEOTIDE SEQUENCE [LARGE SCALE GENOMIC DNA]</scope>
    <source>
        <strain evidence="3">SpSt-477</strain>
    </source>
</reference>
<comment type="caution">
    <text evidence="3">The sequence shown here is derived from an EMBL/GenBank/DDBJ whole genome shotgun (WGS) entry which is preliminary data.</text>
</comment>
<organism evidence="3">
    <name type="scientific">Desulfatirhabdium butyrativorans</name>
    <dbReference type="NCBI Taxonomy" id="340467"/>
    <lineage>
        <taxon>Bacteria</taxon>
        <taxon>Pseudomonadati</taxon>
        <taxon>Thermodesulfobacteriota</taxon>
        <taxon>Desulfobacteria</taxon>
        <taxon>Desulfobacterales</taxon>
        <taxon>Desulfatirhabdiaceae</taxon>
        <taxon>Desulfatirhabdium</taxon>
    </lineage>
</organism>
<dbReference type="InterPro" id="IPR050563">
    <property type="entry name" value="4-hydroxybenzoyl-CoA_TE"/>
</dbReference>
<dbReference type="NCBIfam" id="TIGR00051">
    <property type="entry name" value="YbgC/FadM family acyl-CoA thioesterase"/>
    <property type="match status" value="1"/>
</dbReference>
<dbReference type="CDD" id="cd00586">
    <property type="entry name" value="4HBT"/>
    <property type="match status" value="1"/>
</dbReference>
<dbReference type="InterPro" id="IPR006684">
    <property type="entry name" value="YbgC/YbaW"/>
</dbReference>
<comment type="similarity">
    <text evidence="1">Belongs to the 4-hydroxybenzoyl-CoA thioesterase family.</text>
</comment>
<dbReference type="PIRSF" id="PIRSF003230">
    <property type="entry name" value="YbgC"/>
    <property type="match status" value="1"/>
</dbReference>